<name>A0A6M3J6H6_9ZZZZ</name>
<proteinExistence type="predicted"/>
<sequence>MTTFLTTGQKAPQEMILNGFRLGAARLGGWYPTVNITINGTTRTTYAQVDSLSITEYEGSTPNEARLRVSGFVPSYGHEIKIGIHTVGVTRHLIFAGHIMGIDQVTEAGDAANVAYDLTCIEYTWLLNRRLVSKQYTAMSATAILQDLINTFTSGFTCVNVEAGLPTIDEITFTNVEVSDAIERVMKRIGGYWKIDYGKDLHAFLSAGVSANSVTDAAPHTAEVDSFAINRDLSQVRTRYYGEGTGSKLLAACEAGETILPVEDALPFSDAGGTVKVEHRILTYTGKVAGGGGALVGPGVTPSGAPVPALATGTGVESGVHQYAYTWVTASGETLPSPLANITTDSDEVAAPGAAVSTEDTGGSGTTTWAVGESIYWAVTYVNAAGGETTAGTSSNTIVATLVGGGYPHIQLLTSIPVPSDERIVEKRIYINRDGAWDGYYSRTGAHLSETTYTAYATRTAGSPPGSNTTATGQVDLSGISVGPSGTTDRKIYRTVAAGSQLKLQQTIANNTATDGVTDATADASLGANAPSSDTSGLTQPTGQVNPGATSLIVASTGAFRSSGGWAILPGGQYVRYTGLSAGALTGVPATGTGAILAAVSYNTTVTAPPLLIGVPASGTGAILATLPEANLEIYLVVQRDDVVRQAALAVLTGGDGIVEGWLQDRRLSETEMIARCDAALEMNGDPAVGVAWDTRDRSVQAAKLVTFDLTALALSETDLKIQRVTINRFLDGGVTVWPWRKAEASSARDTFEALVRQIKG</sequence>
<feature type="compositionally biased region" description="Polar residues" evidence="1">
    <location>
        <begin position="530"/>
        <end position="544"/>
    </location>
</feature>
<feature type="region of interest" description="Disordered" evidence="1">
    <location>
        <begin position="523"/>
        <end position="544"/>
    </location>
</feature>
<evidence type="ECO:0000256" key="1">
    <source>
        <dbReference type="SAM" id="MobiDB-lite"/>
    </source>
</evidence>
<feature type="region of interest" description="Disordered" evidence="1">
    <location>
        <begin position="459"/>
        <end position="483"/>
    </location>
</feature>
<dbReference type="AlphaFoldDB" id="A0A6M3J6H6"/>
<accession>A0A6M3J6H6</accession>
<reference evidence="2" key="1">
    <citation type="submission" date="2020-03" db="EMBL/GenBank/DDBJ databases">
        <title>The deep terrestrial virosphere.</title>
        <authorList>
            <person name="Holmfeldt K."/>
            <person name="Nilsson E."/>
            <person name="Simone D."/>
            <person name="Lopez-Fernandez M."/>
            <person name="Wu X."/>
            <person name="de Brujin I."/>
            <person name="Lundin D."/>
            <person name="Andersson A."/>
            <person name="Bertilsson S."/>
            <person name="Dopson M."/>
        </authorList>
    </citation>
    <scope>NUCLEOTIDE SEQUENCE</scope>
    <source>
        <strain evidence="2">MM415B00382</strain>
    </source>
</reference>
<dbReference type="EMBL" id="MT141542">
    <property type="protein sequence ID" value="QJA65659.1"/>
    <property type="molecule type" value="Genomic_DNA"/>
</dbReference>
<gene>
    <name evidence="2" type="ORF">MM415B00382_0049</name>
</gene>
<evidence type="ECO:0000313" key="2">
    <source>
        <dbReference type="EMBL" id="QJA65659.1"/>
    </source>
</evidence>
<feature type="compositionally biased region" description="Polar residues" evidence="1">
    <location>
        <begin position="465"/>
        <end position="475"/>
    </location>
</feature>
<organism evidence="2">
    <name type="scientific">viral metagenome</name>
    <dbReference type="NCBI Taxonomy" id="1070528"/>
    <lineage>
        <taxon>unclassified sequences</taxon>
        <taxon>metagenomes</taxon>
        <taxon>organismal metagenomes</taxon>
    </lineage>
</organism>
<protein>
    <submittedName>
        <fullName evidence="2">Putative tail protein</fullName>
    </submittedName>
</protein>